<gene>
    <name evidence="2" type="ORF">CH238_03785</name>
</gene>
<dbReference type="Proteomes" id="UP000220611">
    <property type="component" value="Unassembled WGS sequence"/>
</dbReference>
<evidence type="ECO:0000256" key="1">
    <source>
        <dbReference type="SAM" id="MobiDB-lite"/>
    </source>
</evidence>
<protein>
    <submittedName>
        <fullName evidence="2">Uncharacterized protein</fullName>
    </submittedName>
</protein>
<dbReference type="AlphaFoldDB" id="A0A855A7E1"/>
<sequence>MAGGLRGLFKGRRLERIAEPPFGKARQKGLVLHSHRKNVSPRDKIHRKNAAENQRRFYVLFFKRLFKGEYTALLWAVKHPLKNIGSGNPFGIRAAA</sequence>
<accession>A0A855A7E1</accession>
<proteinExistence type="predicted"/>
<comment type="caution">
    <text evidence="2">The sequence shown here is derived from an EMBL/GenBank/DDBJ whole genome shotgun (WGS) entry which is preliminary data.</text>
</comment>
<evidence type="ECO:0000313" key="2">
    <source>
        <dbReference type="EMBL" id="PEQ25167.1"/>
    </source>
</evidence>
<keyword evidence="3" id="KW-1185">Reference proteome</keyword>
<name>A0A855A7E1_9FIRM</name>
<organism evidence="2 3">
    <name type="scientific">[Clostridium] leptum DSM 753</name>
    <dbReference type="NCBI Taxonomy" id="428125"/>
    <lineage>
        <taxon>Bacteria</taxon>
        <taxon>Bacillati</taxon>
        <taxon>Bacillota</taxon>
        <taxon>Clostridia</taxon>
        <taxon>Eubacteriales</taxon>
        <taxon>Oscillospiraceae</taxon>
        <taxon>Oscillospiraceae incertae sedis</taxon>
    </lineage>
</organism>
<feature type="region of interest" description="Disordered" evidence="1">
    <location>
        <begin position="26"/>
        <end position="47"/>
    </location>
</feature>
<feature type="compositionally biased region" description="Basic residues" evidence="1">
    <location>
        <begin position="33"/>
        <end position="47"/>
    </location>
</feature>
<dbReference type="EMBL" id="NOXF01000002">
    <property type="protein sequence ID" value="PEQ25167.1"/>
    <property type="molecule type" value="Genomic_DNA"/>
</dbReference>
<reference evidence="2 3" key="1">
    <citation type="submission" date="2017-07" db="EMBL/GenBank/DDBJ databases">
        <title>Prevalence of linear plasmids in Cutibacterium (Propionibacterium) acnes isolates obtained from prostatic tissue.</title>
        <authorList>
            <person name="Davidsson S."/>
            <person name="Carlsson J."/>
            <person name="Molling P."/>
            <person name="Andren O."/>
            <person name="Andersson S.-O."/>
            <person name="Brzuszkiewicz E."/>
            <person name="Poehlein A."/>
            <person name="Al-Zeer M."/>
            <person name="Brinkmann V."/>
            <person name="Scavenius C."/>
            <person name="Nazipi S."/>
            <person name="Soderquist B."/>
            <person name="Bruggemann H."/>
        </authorList>
    </citation>
    <scope>NUCLEOTIDE SEQUENCE [LARGE SCALE GENOMIC DNA]</scope>
    <source>
        <strain evidence="2 3">DSM 753</strain>
    </source>
</reference>
<evidence type="ECO:0000313" key="3">
    <source>
        <dbReference type="Proteomes" id="UP000220611"/>
    </source>
</evidence>